<comment type="subcellular location">
    <subcellularLocation>
        <location evidence="1">Membrane</location>
        <topology evidence="1">Multi-pass membrane protein</topology>
    </subcellularLocation>
</comment>
<feature type="transmembrane region" description="Helical" evidence="11">
    <location>
        <begin position="70"/>
        <end position="92"/>
    </location>
</feature>
<evidence type="ECO:0000313" key="15">
    <source>
        <dbReference type="Proteomes" id="UP001430193"/>
    </source>
</evidence>
<keyword evidence="10 14" id="KW-0407">Ion channel</keyword>
<evidence type="ECO:0000256" key="1">
    <source>
        <dbReference type="ARBA" id="ARBA00004141"/>
    </source>
</evidence>
<sequence>MQRRPPAAALQFVRNASFRRKSHVAGHPFFWLRPRPRVVQIGGRPFVSEGLPERAWDDFYHRALTVSWPVFFGLATSVFLIFNAIFAMIYQVDPHGIANQYPKGLAGAFFFSVETLATVGYGDMHPQSIYTHVVATAEIILGMGNIAVVTGLIFARFSRPRAKILFGRNPVVRMIDGKQTLMMRAANMRLNLIAQASAQLHLLRRHVTPEGFQLRRIEDMKLVRDHHPVFMLSWNVMHVIDEQSPLYGITQEELEATETTLLLTIEGTDETTSQSMLARHQWGIKEVRWNHRYVDLVRRDENGLNVIDYTIFDEVMPLEDEQQDGV</sequence>
<reference evidence="14" key="1">
    <citation type="submission" date="2020-10" db="EMBL/GenBank/DDBJ databases">
        <title>Phylogeny of dyella-like bacteria.</title>
        <authorList>
            <person name="Fu J."/>
        </authorList>
    </citation>
    <scope>NUCLEOTIDE SEQUENCE</scope>
    <source>
        <strain evidence="14">DHON07</strain>
    </source>
</reference>
<dbReference type="Pfam" id="PF17655">
    <property type="entry name" value="IRK_C"/>
    <property type="match status" value="1"/>
</dbReference>
<evidence type="ECO:0000256" key="10">
    <source>
        <dbReference type="ARBA" id="ARBA00023303"/>
    </source>
</evidence>
<keyword evidence="15" id="KW-1185">Reference proteome</keyword>
<evidence type="ECO:0000256" key="8">
    <source>
        <dbReference type="ARBA" id="ARBA00023065"/>
    </source>
</evidence>
<dbReference type="InterPro" id="IPR016449">
    <property type="entry name" value="K_chnl_inward-rec_Kir"/>
</dbReference>
<dbReference type="InterPro" id="IPR013099">
    <property type="entry name" value="K_chnl_dom"/>
</dbReference>
<dbReference type="InterPro" id="IPR041647">
    <property type="entry name" value="IRK_C"/>
</dbReference>
<keyword evidence="2" id="KW-0813">Transport</keyword>
<keyword evidence="9 11" id="KW-0472">Membrane</keyword>
<keyword evidence="8" id="KW-0406">Ion transport</keyword>
<evidence type="ECO:0000256" key="11">
    <source>
        <dbReference type="SAM" id="Phobius"/>
    </source>
</evidence>
<dbReference type="SUPFAM" id="SSF81324">
    <property type="entry name" value="Voltage-gated potassium channels"/>
    <property type="match status" value="1"/>
</dbReference>
<keyword evidence="3" id="KW-0633">Potassium transport</keyword>
<evidence type="ECO:0000259" key="13">
    <source>
        <dbReference type="Pfam" id="PF17655"/>
    </source>
</evidence>
<dbReference type="EMBL" id="JADIKF010000039">
    <property type="protein sequence ID" value="MBM7130113.1"/>
    <property type="molecule type" value="Genomic_DNA"/>
</dbReference>
<evidence type="ECO:0000256" key="7">
    <source>
        <dbReference type="ARBA" id="ARBA00022989"/>
    </source>
</evidence>
<gene>
    <name evidence="14" type="ORF">ISS99_11280</name>
</gene>
<comment type="caution">
    <text evidence="14">The sequence shown here is derived from an EMBL/GenBank/DDBJ whole genome shotgun (WGS) entry which is preliminary data.</text>
</comment>
<dbReference type="PANTHER" id="PTHR11767">
    <property type="entry name" value="INWARD RECTIFIER POTASSIUM CHANNEL"/>
    <property type="match status" value="1"/>
</dbReference>
<dbReference type="InterPro" id="IPR014756">
    <property type="entry name" value="Ig_E-set"/>
</dbReference>
<dbReference type="Pfam" id="PF07885">
    <property type="entry name" value="Ion_trans_2"/>
    <property type="match status" value="1"/>
</dbReference>
<evidence type="ECO:0000313" key="14">
    <source>
        <dbReference type="EMBL" id="MBM7130113.1"/>
    </source>
</evidence>
<name>A0ABS2KG15_9GAMM</name>
<dbReference type="Gene3D" id="2.60.40.1400">
    <property type="entry name" value="G protein-activated inward rectifier potassium channel 1"/>
    <property type="match status" value="1"/>
</dbReference>
<evidence type="ECO:0000256" key="2">
    <source>
        <dbReference type="ARBA" id="ARBA00022448"/>
    </source>
</evidence>
<dbReference type="Gene3D" id="1.10.287.70">
    <property type="match status" value="1"/>
</dbReference>
<dbReference type="Proteomes" id="UP001430193">
    <property type="component" value="Unassembled WGS sequence"/>
</dbReference>
<dbReference type="InterPro" id="IPR013518">
    <property type="entry name" value="K_chnl_inward-rec_Kir_cyto"/>
</dbReference>
<evidence type="ECO:0000256" key="6">
    <source>
        <dbReference type="ARBA" id="ARBA00022958"/>
    </source>
</evidence>
<feature type="domain" description="Inward rectifier potassium channel C-terminal" evidence="13">
    <location>
        <begin position="164"/>
        <end position="318"/>
    </location>
</feature>
<evidence type="ECO:0000256" key="5">
    <source>
        <dbReference type="ARBA" id="ARBA00022882"/>
    </source>
</evidence>
<keyword evidence="7 11" id="KW-1133">Transmembrane helix</keyword>
<feature type="transmembrane region" description="Helical" evidence="11">
    <location>
        <begin position="133"/>
        <end position="155"/>
    </location>
</feature>
<protein>
    <submittedName>
        <fullName evidence="14">Potassium channel protein</fullName>
    </submittedName>
</protein>
<organism evidence="14 15">
    <name type="scientific">Dyella mobilis</name>
    <dbReference type="NCBI Taxonomy" id="1849582"/>
    <lineage>
        <taxon>Bacteria</taxon>
        <taxon>Pseudomonadati</taxon>
        <taxon>Pseudomonadota</taxon>
        <taxon>Gammaproteobacteria</taxon>
        <taxon>Lysobacterales</taxon>
        <taxon>Rhodanobacteraceae</taxon>
        <taxon>Dyella</taxon>
    </lineage>
</organism>
<dbReference type="SUPFAM" id="SSF81296">
    <property type="entry name" value="E set domains"/>
    <property type="match status" value="1"/>
</dbReference>
<evidence type="ECO:0000259" key="12">
    <source>
        <dbReference type="Pfam" id="PF07885"/>
    </source>
</evidence>
<dbReference type="GO" id="GO:0034220">
    <property type="term" value="P:monoatomic ion transmembrane transport"/>
    <property type="evidence" value="ECO:0007669"/>
    <property type="project" value="UniProtKB-KW"/>
</dbReference>
<dbReference type="PRINTS" id="PR01320">
    <property type="entry name" value="KIRCHANNEL"/>
</dbReference>
<evidence type="ECO:0000256" key="4">
    <source>
        <dbReference type="ARBA" id="ARBA00022692"/>
    </source>
</evidence>
<accession>A0ABS2KG15</accession>
<dbReference type="PANTHER" id="PTHR11767:SF102">
    <property type="entry name" value="INWARDLY RECTIFYING POTASSIUM CHANNEL 1, ISOFORM F"/>
    <property type="match status" value="1"/>
</dbReference>
<evidence type="ECO:0000256" key="9">
    <source>
        <dbReference type="ARBA" id="ARBA00023136"/>
    </source>
</evidence>
<keyword evidence="4 11" id="KW-0812">Transmembrane</keyword>
<evidence type="ECO:0000256" key="3">
    <source>
        <dbReference type="ARBA" id="ARBA00022538"/>
    </source>
</evidence>
<keyword evidence="6" id="KW-0630">Potassium</keyword>
<feature type="domain" description="Potassium channel" evidence="12">
    <location>
        <begin position="80"/>
        <end position="157"/>
    </location>
</feature>
<keyword evidence="5" id="KW-0851">Voltage-gated channel</keyword>
<proteinExistence type="predicted"/>